<dbReference type="EC" id="3.5.1.28" evidence="2"/>
<comment type="catalytic activity">
    <reaction evidence="1">
        <text>Hydrolyzes the link between N-acetylmuramoyl residues and L-amino acid residues in certain cell-wall glycopeptides.</text>
        <dbReference type="EC" id="3.5.1.28"/>
    </reaction>
</comment>
<dbReference type="Proteomes" id="UP000198922">
    <property type="component" value="Unassembled WGS sequence"/>
</dbReference>
<accession>A0A1G7H1A4</accession>
<dbReference type="Pfam" id="PF01520">
    <property type="entry name" value="Amidase_3"/>
    <property type="match status" value="1"/>
</dbReference>
<dbReference type="AlphaFoldDB" id="A0A1G7H1A4"/>
<feature type="signal peptide" evidence="4">
    <location>
        <begin position="1"/>
        <end position="30"/>
    </location>
</feature>
<dbReference type="Gene3D" id="2.60.40.3500">
    <property type="match status" value="1"/>
</dbReference>
<evidence type="ECO:0000256" key="2">
    <source>
        <dbReference type="ARBA" id="ARBA00011901"/>
    </source>
</evidence>
<reference evidence="7" key="1">
    <citation type="submission" date="2016-10" db="EMBL/GenBank/DDBJ databases">
        <authorList>
            <person name="Varghese N."/>
            <person name="Submissions S."/>
        </authorList>
    </citation>
    <scope>NUCLEOTIDE SEQUENCE [LARGE SCALE GENOMIC DNA]</scope>
    <source>
        <strain evidence="7">DSM 21424</strain>
    </source>
</reference>
<dbReference type="SMART" id="SM00646">
    <property type="entry name" value="Ami_3"/>
    <property type="match status" value="1"/>
</dbReference>
<dbReference type="PANTHER" id="PTHR30404:SF0">
    <property type="entry name" value="N-ACETYLMURAMOYL-L-ALANINE AMIDASE AMIC"/>
    <property type="match status" value="1"/>
</dbReference>
<feature type="chain" id="PRO_5011460808" description="N-acetylmuramoyl-L-alanine amidase" evidence="4">
    <location>
        <begin position="31"/>
        <end position="409"/>
    </location>
</feature>
<dbReference type="EMBL" id="FNAT01000005">
    <property type="protein sequence ID" value="SDE93929.1"/>
    <property type="molecule type" value="Genomic_DNA"/>
</dbReference>
<dbReference type="OrthoDB" id="9806267at2"/>
<protein>
    <recommendedName>
        <fullName evidence="2">N-acetylmuramoyl-L-alanine amidase</fullName>
        <ecNumber evidence="2">3.5.1.28</ecNumber>
    </recommendedName>
</protein>
<dbReference type="STRING" id="521013.SAMN04488567_3017"/>
<dbReference type="PANTHER" id="PTHR30404">
    <property type="entry name" value="N-ACETYLMURAMOYL-L-ALANINE AMIDASE"/>
    <property type="match status" value="1"/>
</dbReference>
<name>A0A1G7H1A4_9RHOB</name>
<evidence type="ECO:0000259" key="5">
    <source>
        <dbReference type="SMART" id="SM00646"/>
    </source>
</evidence>
<dbReference type="RefSeq" id="WP_090113354.1">
    <property type="nucleotide sequence ID" value="NZ_FNAT01000005.1"/>
</dbReference>
<dbReference type="Gene3D" id="3.40.630.40">
    <property type="entry name" value="Zn-dependent exopeptidases"/>
    <property type="match status" value="1"/>
</dbReference>
<keyword evidence="4" id="KW-0732">Signal</keyword>
<organism evidence="6 7">
    <name type="scientific">Limimaricola pyoseonensis</name>
    <dbReference type="NCBI Taxonomy" id="521013"/>
    <lineage>
        <taxon>Bacteria</taxon>
        <taxon>Pseudomonadati</taxon>
        <taxon>Pseudomonadota</taxon>
        <taxon>Alphaproteobacteria</taxon>
        <taxon>Rhodobacterales</taxon>
        <taxon>Paracoccaceae</taxon>
        <taxon>Limimaricola</taxon>
    </lineage>
</organism>
<dbReference type="GO" id="GO:0009253">
    <property type="term" value="P:peptidoglycan catabolic process"/>
    <property type="evidence" value="ECO:0007669"/>
    <property type="project" value="InterPro"/>
</dbReference>
<dbReference type="InterPro" id="IPR002508">
    <property type="entry name" value="MurNAc-LAA_cat"/>
</dbReference>
<keyword evidence="3" id="KW-0378">Hydrolase</keyword>
<dbReference type="SUPFAM" id="SSF53187">
    <property type="entry name" value="Zn-dependent exopeptidases"/>
    <property type="match status" value="1"/>
</dbReference>
<evidence type="ECO:0000313" key="7">
    <source>
        <dbReference type="Proteomes" id="UP000198922"/>
    </source>
</evidence>
<proteinExistence type="predicted"/>
<evidence type="ECO:0000256" key="1">
    <source>
        <dbReference type="ARBA" id="ARBA00001561"/>
    </source>
</evidence>
<dbReference type="InterPro" id="IPR021731">
    <property type="entry name" value="AMIN_dom"/>
</dbReference>
<dbReference type="Pfam" id="PF11741">
    <property type="entry name" value="AMIN"/>
    <property type="match status" value="1"/>
</dbReference>
<gene>
    <name evidence="6" type="ORF">SAMN04488567_3017</name>
</gene>
<evidence type="ECO:0000313" key="6">
    <source>
        <dbReference type="EMBL" id="SDE93929.1"/>
    </source>
</evidence>
<feature type="domain" description="MurNAc-LAA" evidence="5">
    <location>
        <begin position="239"/>
        <end position="394"/>
    </location>
</feature>
<dbReference type="InterPro" id="IPR050695">
    <property type="entry name" value="N-acetylmuramoyl_amidase_3"/>
</dbReference>
<sequence>MTPRGGRGPRLRGLLACAALALLLAAPAAAQPFSGLARLDVAESHVRDARRGGLEVELALSQPVPWRVFTLDAPRRLVLDFAEVDWAGADPAALLSGERAAGLRLGQGRPGWSRLVLDLAGPMLVETAEMRAGDGTSGAVLRLRLVPTDAESFAAAAKPADPAGATLDAPLPEAPGPLVVAIDPGHGGVDPGAMREGLVEADLMLALARETAEAIDRSGTMRAVLTRDADAFVSLAQRMTIARAAGADLLISLHADALEVDEASGGAVYTLSDEALDRASARMAERHQRGDLLAGVDLSGQDDRVATALMDLARLDTVPQSERLAGALIEGLRQAGAKLNGTPHRAAPLAVLNAADFPSVLVEVGFLSNAGDRIRLTEPTGRAAIVSGLVAGLQAWAAEEAARAPLRRR</sequence>
<evidence type="ECO:0000256" key="4">
    <source>
        <dbReference type="SAM" id="SignalP"/>
    </source>
</evidence>
<evidence type="ECO:0000256" key="3">
    <source>
        <dbReference type="ARBA" id="ARBA00022801"/>
    </source>
</evidence>
<dbReference type="CDD" id="cd02696">
    <property type="entry name" value="MurNAc-LAA"/>
    <property type="match status" value="1"/>
</dbReference>
<keyword evidence="7" id="KW-1185">Reference proteome</keyword>
<dbReference type="GO" id="GO:0030288">
    <property type="term" value="C:outer membrane-bounded periplasmic space"/>
    <property type="evidence" value="ECO:0007669"/>
    <property type="project" value="TreeGrafter"/>
</dbReference>
<dbReference type="GO" id="GO:0008745">
    <property type="term" value="F:N-acetylmuramoyl-L-alanine amidase activity"/>
    <property type="evidence" value="ECO:0007669"/>
    <property type="project" value="UniProtKB-EC"/>
</dbReference>